<comment type="caution">
    <text evidence="1">The sequence shown here is derived from an EMBL/GenBank/DDBJ whole genome shotgun (WGS) entry which is preliminary data.</text>
</comment>
<name>A0ABU5H890_9BACT</name>
<dbReference type="Proteomes" id="UP001291309">
    <property type="component" value="Unassembled WGS sequence"/>
</dbReference>
<keyword evidence="2" id="KW-1185">Reference proteome</keyword>
<dbReference type="RefSeq" id="WP_321547712.1">
    <property type="nucleotide sequence ID" value="NZ_JAXIVS010000007.1"/>
</dbReference>
<sequence>MVEDFHKRLRWKDFRGAARHIIPERREDFLRTRRELHDERDLSITDFEILEAAIAPDGMRAVVTTRFQWMRLPSASEQTATVTSEFVFREGAWLLERQLDGPFEGELP</sequence>
<reference evidence="1 2" key="1">
    <citation type="submission" date="2023-12" db="EMBL/GenBank/DDBJ databases">
        <title>the genome sequence of Hyalangium sp. s54d21.</title>
        <authorList>
            <person name="Zhang X."/>
        </authorList>
    </citation>
    <scope>NUCLEOTIDE SEQUENCE [LARGE SCALE GENOMIC DNA]</scope>
    <source>
        <strain evidence="2">s54d21</strain>
    </source>
</reference>
<organism evidence="1 2">
    <name type="scientific">Hyalangium rubrum</name>
    <dbReference type="NCBI Taxonomy" id="3103134"/>
    <lineage>
        <taxon>Bacteria</taxon>
        <taxon>Pseudomonadati</taxon>
        <taxon>Myxococcota</taxon>
        <taxon>Myxococcia</taxon>
        <taxon>Myxococcales</taxon>
        <taxon>Cystobacterineae</taxon>
        <taxon>Archangiaceae</taxon>
        <taxon>Hyalangium</taxon>
    </lineage>
</organism>
<proteinExistence type="predicted"/>
<protein>
    <recommendedName>
        <fullName evidence="3">Lipoprotein</fullName>
    </recommendedName>
</protein>
<gene>
    <name evidence="1" type="ORF">SYV04_21390</name>
</gene>
<evidence type="ECO:0008006" key="3">
    <source>
        <dbReference type="Google" id="ProtNLM"/>
    </source>
</evidence>
<dbReference type="EMBL" id="JAXIVS010000007">
    <property type="protein sequence ID" value="MDY7228987.1"/>
    <property type="molecule type" value="Genomic_DNA"/>
</dbReference>
<evidence type="ECO:0000313" key="2">
    <source>
        <dbReference type="Proteomes" id="UP001291309"/>
    </source>
</evidence>
<accession>A0ABU5H890</accession>
<evidence type="ECO:0000313" key="1">
    <source>
        <dbReference type="EMBL" id="MDY7228987.1"/>
    </source>
</evidence>